<keyword evidence="3" id="KW-1185">Reference proteome</keyword>
<dbReference type="Proteomes" id="UP001597452">
    <property type="component" value="Unassembled WGS sequence"/>
</dbReference>
<dbReference type="InterPro" id="IPR050570">
    <property type="entry name" value="Cell_wall_metabolism_enzyme"/>
</dbReference>
<dbReference type="RefSeq" id="WP_279401623.1">
    <property type="nucleotide sequence ID" value="NZ_JBHUMZ010000010.1"/>
</dbReference>
<dbReference type="Gene3D" id="1.10.101.10">
    <property type="entry name" value="PGBD-like superfamily/PGBD"/>
    <property type="match status" value="1"/>
</dbReference>
<dbReference type="Pfam" id="PF01551">
    <property type="entry name" value="Peptidase_M23"/>
    <property type="match status" value="1"/>
</dbReference>
<proteinExistence type="predicted"/>
<evidence type="ECO:0000313" key="3">
    <source>
        <dbReference type="Proteomes" id="UP001597452"/>
    </source>
</evidence>
<gene>
    <name evidence="2" type="ORF">ACFSW4_02175</name>
</gene>
<dbReference type="CDD" id="cd12797">
    <property type="entry name" value="M23_peptidase"/>
    <property type="match status" value="1"/>
</dbReference>
<dbReference type="PANTHER" id="PTHR21666">
    <property type="entry name" value="PEPTIDASE-RELATED"/>
    <property type="match status" value="1"/>
</dbReference>
<accession>A0ABW5Q714</accession>
<name>A0ABW5Q714_9BACI</name>
<reference evidence="3" key="1">
    <citation type="journal article" date="2019" name="Int. J. Syst. Evol. Microbiol.">
        <title>The Global Catalogue of Microorganisms (GCM) 10K type strain sequencing project: providing services to taxonomists for standard genome sequencing and annotation.</title>
        <authorList>
            <consortium name="The Broad Institute Genomics Platform"/>
            <consortium name="The Broad Institute Genome Sequencing Center for Infectious Disease"/>
            <person name="Wu L."/>
            <person name="Ma J."/>
        </authorList>
    </citation>
    <scope>NUCLEOTIDE SEQUENCE [LARGE SCALE GENOMIC DNA]</scope>
    <source>
        <strain evidence="3">TISTR 1571</strain>
    </source>
</reference>
<evidence type="ECO:0000259" key="1">
    <source>
        <dbReference type="Pfam" id="PF01551"/>
    </source>
</evidence>
<dbReference type="SUPFAM" id="SSF51261">
    <property type="entry name" value="Duplicated hybrid motif"/>
    <property type="match status" value="1"/>
</dbReference>
<comment type="caution">
    <text evidence="2">The sequence shown here is derived from an EMBL/GenBank/DDBJ whole genome shotgun (WGS) entry which is preliminary data.</text>
</comment>
<dbReference type="InterPro" id="IPR016047">
    <property type="entry name" value="M23ase_b-sheet_dom"/>
</dbReference>
<sequence length="247" mass="27346">MATFIYPTVKRVTSEFRSNSRPDHHGTDFAQPGYHEIKAVANGKVTRSYESDSYGQCVMIEHKINGDTWESVYAHMRDGSRKVSVGDKVKQGQVIGVMGNTGHSFGQHLHFELHKGNWNINKTHAVDPEKYLGKNLYSPNLKVDGKWGTKTTRALQKALGTVEDGIISDQLKNDVTKMIVSGITFSQGGSLVIRTLQRKIGATVDGYLGPETVSELQKYLGTPIDGVISDPSLVVKELQRRLNKGNF</sequence>
<dbReference type="GO" id="GO:0016787">
    <property type="term" value="F:hydrolase activity"/>
    <property type="evidence" value="ECO:0007669"/>
    <property type="project" value="UniProtKB-KW"/>
</dbReference>
<keyword evidence="2" id="KW-0378">Hydrolase</keyword>
<dbReference type="InterPro" id="IPR011055">
    <property type="entry name" value="Dup_hybrid_motif"/>
</dbReference>
<evidence type="ECO:0000313" key="2">
    <source>
        <dbReference type="EMBL" id="MFD2637678.1"/>
    </source>
</evidence>
<dbReference type="PANTHER" id="PTHR21666:SF270">
    <property type="entry name" value="MUREIN HYDROLASE ACTIVATOR ENVC"/>
    <property type="match status" value="1"/>
</dbReference>
<protein>
    <submittedName>
        <fullName evidence="2">M23 family metallopeptidase</fullName>
        <ecNumber evidence="2">3.4.24.-</ecNumber>
    </submittedName>
</protein>
<dbReference type="Gene3D" id="2.70.70.10">
    <property type="entry name" value="Glucose Permease (Domain IIA)"/>
    <property type="match status" value="1"/>
</dbReference>
<feature type="domain" description="M23ase beta-sheet core" evidence="1">
    <location>
        <begin position="24"/>
        <end position="121"/>
    </location>
</feature>
<dbReference type="InterPro" id="IPR036366">
    <property type="entry name" value="PGBDSf"/>
</dbReference>
<dbReference type="EC" id="3.4.24.-" evidence="2"/>
<dbReference type="EMBL" id="JBHUMZ010000010">
    <property type="protein sequence ID" value="MFD2637678.1"/>
    <property type="molecule type" value="Genomic_DNA"/>
</dbReference>
<organism evidence="2 3">
    <name type="scientific">Piscibacillus salipiscarius</name>
    <dbReference type="NCBI Taxonomy" id="299480"/>
    <lineage>
        <taxon>Bacteria</taxon>
        <taxon>Bacillati</taxon>
        <taxon>Bacillota</taxon>
        <taxon>Bacilli</taxon>
        <taxon>Bacillales</taxon>
        <taxon>Bacillaceae</taxon>
        <taxon>Piscibacillus</taxon>
    </lineage>
</organism>